<dbReference type="Proteomes" id="UP000307244">
    <property type="component" value="Unassembled WGS sequence"/>
</dbReference>
<evidence type="ECO:0000313" key="1">
    <source>
        <dbReference type="EMBL" id="TKC08520.1"/>
    </source>
</evidence>
<organism evidence="1 2">
    <name type="scientific">Pedobacter frigoris</name>
    <dbReference type="NCBI Taxonomy" id="2571272"/>
    <lineage>
        <taxon>Bacteria</taxon>
        <taxon>Pseudomonadati</taxon>
        <taxon>Bacteroidota</taxon>
        <taxon>Sphingobacteriia</taxon>
        <taxon>Sphingobacteriales</taxon>
        <taxon>Sphingobacteriaceae</taxon>
        <taxon>Pedobacter</taxon>
    </lineage>
</organism>
<proteinExistence type="predicted"/>
<protein>
    <submittedName>
        <fullName evidence="1">Uncharacterized protein</fullName>
    </submittedName>
</protein>
<dbReference type="GO" id="GO:0005509">
    <property type="term" value="F:calcium ion binding"/>
    <property type="evidence" value="ECO:0007669"/>
    <property type="project" value="InterPro"/>
</dbReference>
<evidence type="ECO:0000313" key="2">
    <source>
        <dbReference type="Proteomes" id="UP000307244"/>
    </source>
</evidence>
<keyword evidence="2" id="KW-1185">Reference proteome</keyword>
<sequence>MKQMLMNTLPLAGVVLQFFSTAVKERLSLSIQKIVFGISVMVLVFFAGNSGFAQCSAAGSVTATITTTPNTCAGNGTIKATFSSATNITIQLIKGGSIQQAVNNPVSPYTFTNLQPGTDYEVKIVCSNNNSIVYSANPNVTVADSYVSISDASIVVSNLCTNFTQGGTLTVGSVIGGTGPYQYSFVLSNDPAYADASSVYTTSNTKNVTAFGTYQIRVKDACGNYKTFTKTLTPTLEPIKFFWRSRKICAPNSPKKAEMYAWYGFGATTGNSVSVNDYLSPGIKMEIRDTNASGAILFNGTYTGNPIAYTESTSHIYYITTTNACGLTASYIHDLTYLEANPEFNNFLATSGNAGCGAAETMSISASFVEQFYWKFPVTVIIKNAANVQVGAPVTVDYYGIANFTNLPLGTYTVTATDQCGESLTKTVTSPVSSGTPVLSIYQTTNWRCDPLQPLITTGTVQAVIQFSGYIPDRANAVVKIVSGPSNVGVSASLIDGQYYGWTNMAPGTYSVSVKSCGVEKFYPLTISASDPGLLKQSLSSTGTSFCSGGGNINSNKIYNGAYTNTVELLNLSGLVVASHVLGNFTNIPAGTYTTRIKVVACNSTYYIPGSTVTLTNSTTGPKITSSTGVICESGAGTPLTTGSVYLNLAGVAPFTVQYRVQGSSAAYTVINTSNSSLQIDNLVANTTYEVNLKDACGGNFPTTVQIKTVGVLTTNNNAQPCIGSPYTLSMPEYAGATYQWINSAGTVLSNTRFYEFASYLAANDGVYTCKISWGNCVTRLATVTLNSALCGQPIGVCGTIDTDKDGIFDFCDLDDDNDGILDANECGPVEKVINGFNGPGVSFTGWTRDPNPNGWIASSGIAIESSYDGPGVHTIKQTVNGLIPGKTYALTFDAFALGLTNTNPNTLSVTIDGISYYSKTAGVDINFAVQGESIGFTPTGTSVTIEFISTVTGTLGSTGRDVFVRKVSIINCEKDTDNDGKPDYLDLDSDGDGCPDAIEGSENVTKAQLNPDGSINIATTGGVNANGVPNLVNTGGTADNGSNTIGQSLGNSANVNLKDPACYSLVLNADNYQGITGVAFTTANILVNDLLDNVVPVIGTTPGLVTISQSGVWPAGITLNTTTGAVNVANTVPGGVYVVNYQTCVNGTSPTLCQTQIITITLCGKFPLAGTPDAYTKTGISNLEGFANGWPGNVPNGFIAIESKNKGFVITRVSSSAAILSPIEGMLIYDIAASCIKLYNGTIWNCLQKSCN</sequence>
<accession>A0A4U1CNX4</accession>
<gene>
    <name evidence="1" type="ORF">FA047_00005</name>
</gene>
<reference evidence="1 2" key="1">
    <citation type="submission" date="2019-04" db="EMBL/GenBank/DDBJ databases">
        <title>Pedobacter sp. RP-3-15 sp. nov., isolated from Arctic soil.</title>
        <authorList>
            <person name="Dahal R.H."/>
            <person name="Kim D.-U."/>
        </authorList>
    </citation>
    <scope>NUCLEOTIDE SEQUENCE [LARGE SCALE GENOMIC DNA]</scope>
    <source>
        <strain evidence="1 2">RP-3-15</strain>
    </source>
</reference>
<dbReference type="InterPro" id="IPR028974">
    <property type="entry name" value="TSP_type-3_rpt"/>
</dbReference>
<dbReference type="OrthoDB" id="9805017at2"/>
<dbReference type="AlphaFoldDB" id="A0A4U1CNX4"/>
<name>A0A4U1CNX4_9SPHI</name>
<dbReference type="EMBL" id="SWBQ01000001">
    <property type="protein sequence ID" value="TKC08520.1"/>
    <property type="molecule type" value="Genomic_DNA"/>
</dbReference>
<comment type="caution">
    <text evidence="1">The sequence shown here is derived from an EMBL/GenBank/DDBJ whole genome shotgun (WGS) entry which is preliminary data.</text>
</comment>
<dbReference type="RefSeq" id="WP_136833942.1">
    <property type="nucleotide sequence ID" value="NZ_SWBQ01000001.1"/>
</dbReference>
<dbReference type="Gene3D" id="4.10.1080.10">
    <property type="entry name" value="TSP type-3 repeat"/>
    <property type="match status" value="1"/>
</dbReference>